<organism evidence="1">
    <name type="scientific">Candidatus Kentrum sp. MB</name>
    <dbReference type="NCBI Taxonomy" id="2138164"/>
    <lineage>
        <taxon>Bacteria</taxon>
        <taxon>Pseudomonadati</taxon>
        <taxon>Pseudomonadota</taxon>
        <taxon>Gammaproteobacteria</taxon>
        <taxon>Candidatus Kentrum</taxon>
    </lineage>
</organism>
<proteinExistence type="predicted"/>
<evidence type="ECO:0000313" key="2">
    <source>
        <dbReference type="EMBL" id="VFK31541.1"/>
    </source>
</evidence>
<protein>
    <submittedName>
        <fullName evidence="1">Uncharacterized protein</fullName>
    </submittedName>
</protein>
<dbReference type="EMBL" id="CAADFO010000012">
    <property type="protein sequence ID" value="VFK25218.1"/>
    <property type="molecule type" value="Genomic_DNA"/>
</dbReference>
<dbReference type="AlphaFoldDB" id="A0A450X7H3"/>
<dbReference type="EMBL" id="CAADGH010000025">
    <property type="protein sequence ID" value="VFK75555.1"/>
    <property type="molecule type" value="Genomic_DNA"/>
</dbReference>
<evidence type="ECO:0000313" key="1">
    <source>
        <dbReference type="EMBL" id="VFK25218.1"/>
    </source>
</evidence>
<dbReference type="EMBL" id="CAADFQ010000024">
    <property type="protein sequence ID" value="VFK31541.1"/>
    <property type="molecule type" value="Genomic_DNA"/>
</dbReference>
<name>A0A450X7H3_9GAMM</name>
<accession>A0A450X7H3</accession>
<gene>
    <name evidence="1" type="ORF">BECKMB1821G_GA0114241_10122</name>
    <name evidence="3" type="ORF">BECKMB1821H_GA0114242_102531</name>
    <name evidence="2" type="ORF">BECKMB1821I_GA0114274_102432</name>
</gene>
<reference evidence="1" key="1">
    <citation type="submission" date="2019-02" db="EMBL/GenBank/DDBJ databases">
        <authorList>
            <person name="Gruber-Vodicka R. H."/>
            <person name="Seah K. B. B."/>
        </authorList>
    </citation>
    <scope>NUCLEOTIDE SEQUENCE</scope>
    <source>
        <strain evidence="1">BECK_BZ197</strain>
        <strain evidence="3">BECK_BZ198</strain>
        <strain evidence="2">BECK_BZ199</strain>
    </source>
</reference>
<sequence>MNIRLTGQERIRVMNGEDVFAIMQKVLLRENKIDWDKEHFWIIGLDADNRILFIELIQNHASKGLRRSWPVLLRYVRHWPYTWRKNRTTLCVQMT</sequence>
<evidence type="ECO:0000313" key="3">
    <source>
        <dbReference type="EMBL" id="VFK75555.1"/>
    </source>
</evidence>